<dbReference type="EMBL" id="APWK03000086">
    <property type="protein sequence ID" value="PHH51763.1"/>
    <property type="molecule type" value="Genomic_DNA"/>
</dbReference>
<organism evidence="2 3">
    <name type="scientific">Ceratocystis fimbriata CBS 114723</name>
    <dbReference type="NCBI Taxonomy" id="1035309"/>
    <lineage>
        <taxon>Eukaryota</taxon>
        <taxon>Fungi</taxon>
        <taxon>Dikarya</taxon>
        <taxon>Ascomycota</taxon>
        <taxon>Pezizomycotina</taxon>
        <taxon>Sordariomycetes</taxon>
        <taxon>Hypocreomycetidae</taxon>
        <taxon>Microascales</taxon>
        <taxon>Ceratocystidaceae</taxon>
        <taxon>Ceratocystis</taxon>
    </lineage>
</organism>
<protein>
    <submittedName>
        <fullName evidence="2">Uncharacterized protein</fullName>
    </submittedName>
</protein>
<feature type="region of interest" description="Disordered" evidence="1">
    <location>
        <begin position="153"/>
        <end position="192"/>
    </location>
</feature>
<dbReference type="Proteomes" id="UP000222788">
    <property type="component" value="Unassembled WGS sequence"/>
</dbReference>
<dbReference type="AlphaFoldDB" id="A0A2C5X141"/>
<feature type="compositionally biased region" description="Polar residues" evidence="1">
    <location>
        <begin position="183"/>
        <end position="192"/>
    </location>
</feature>
<keyword evidence="3" id="KW-1185">Reference proteome</keyword>
<evidence type="ECO:0000313" key="2">
    <source>
        <dbReference type="EMBL" id="PHH51763.1"/>
    </source>
</evidence>
<evidence type="ECO:0000256" key="1">
    <source>
        <dbReference type="SAM" id="MobiDB-lite"/>
    </source>
</evidence>
<accession>A0A2C5X141</accession>
<feature type="region of interest" description="Disordered" evidence="1">
    <location>
        <begin position="33"/>
        <end position="65"/>
    </location>
</feature>
<proteinExistence type="predicted"/>
<gene>
    <name evidence="2" type="ORF">CFIMG_004455RA</name>
</gene>
<comment type="caution">
    <text evidence="2">The sequence shown here is derived from an EMBL/GenBank/DDBJ whole genome shotgun (WGS) entry which is preliminary data.</text>
</comment>
<reference evidence="2 3" key="1">
    <citation type="journal article" date="2013" name="Fungal Biol.">
        <title>Analysis of microsatellite markers in the genome of the plant pathogen Ceratocystis fimbriata.</title>
        <authorList>
            <person name="Simpson M.C."/>
            <person name="Wilken P.M."/>
            <person name="Coetzee M.P."/>
            <person name="Wingfield M.J."/>
            <person name="Wingfield B.D."/>
        </authorList>
    </citation>
    <scope>NUCLEOTIDE SEQUENCE [LARGE SCALE GENOMIC DNA]</scope>
    <source>
        <strain evidence="2 3">CBS 114723</strain>
    </source>
</reference>
<sequence length="192" mass="21090">MAVSIHNNIHFCPAIMFGSKISGLVSKTLHPRRRQDPVPLNTPLAEAGNNFPGTNIKSSSNTTAYSTNNFPGTNPHTAEGFSNGNNNFTGLNPAFDRNNFPGMNPQPWSPRDLNDAPPMYALLPGDETPNASENASLASDCRYYKKRGREEEYGNNFPGANPRRAHGGLWGFSRWPEEDGNNFPGTNPNSRR</sequence>
<reference evidence="2 3" key="2">
    <citation type="journal article" date="2013" name="IMA Fungus">
        <title>IMA Genome-F 1: Ceratocystis fimbriata: Draft nuclear genome sequence for the plant pathogen, Ceratocystis fimbriata.</title>
        <authorList>
            <person name="Wilken P.M."/>
            <person name="Steenkamp E.T."/>
            <person name="Wingfield M.J."/>
            <person name="de Beer Z.W."/>
            <person name="Wingfield B.D."/>
        </authorList>
    </citation>
    <scope>NUCLEOTIDE SEQUENCE [LARGE SCALE GENOMIC DNA]</scope>
    <source>
        <strain evidence="2 3">CBS 114723</strain>
    </source>
</reference>
<name>A0A2C5X141_9PEZI</name>
<evidence type="ECO:0000313" key="3">
    <source>
        <dbReference type="Proteomes" id="UP000222788"/>
    </source>
</evidence>